<dbReference type="Proteomes" id="UP000789375">
    <property type="component" value="Unassembled WGS sequence"/>
</dbReference>
<dbReference type="EMBL" id="CAJVPP010001005">
    <property type="protein sequence ID" value="CAG8527850.1"/>
    <property type="molecule type" value="Genomic_DNA"/>
</dbReference>
<keyword evidence="2" id="KW-1185">Reference proteome</keyword>
<gene>
    <name evidence="1" type="ORF">FMOSSE_LOCUS5359</name>
</gene>
<evidence type="ECO:0000313" key="2">
    <source>
        <dbReference type="Proteomes" id="UP000789375"/>
    </source>
</evidence>
<proteinExistence type="predicted"/>
<evidence type="ECO:0000313" key="1">
    <source>
        <dbReference type="EMBL" id="CAG8527850.1"/>
    </source>
</evidence>
<sequence>MSEASHSYQIWFKYETGQQTRLTFGGGIVEDKEEKVNSISSSVVFRVLGIAPSITQLDASVLSEWNDIKLEETISTTAFLFTNVLRGPSVSGNTTTLVQSAQWLHGAEKIFTKELLQVPIIFLIDQCDSLMLPQQCQLEPNAVLAQKKPEETRYSNMTIGSSAKMWGVPASWKFSGMVVFDGMKYRLVWSKPFKKHLMIIICGDPVSLSGDLTFISYHNLTNGR</sequence>
<comment type="caution">
    <text evidence="1">The sequence shown here is derived from an EMBL/GenBank/DDBJ whole genome shotgun (WGS) entry which is preliminary data.</text>
</comment>
<dbReference type="AlphaFoldDB" id="A0A9N9FE60"/>
<name>A0A9N9FE60_FUNMO</name>
<protein>
    <submittedName>
        <fullName evidence="1">8024_t:CDS:1</fullName>
    </submittedName>
</protein>
<organism evidence="1 2">
    <name type="scientific">Funneliformis mosseae</name>
    <name type="common">Endomycorrhizal fungus</name>
    <name type="synonym">Glomus mosseae</name>
    <dbReference type="NCBI Taxonomy" id="27381"/>
    <lineage>
        <taxon>Eukaryota</taxon>
        <taxon>Fungi</taxon>
        <taxon>Fungi incertae sedis</taxon>
        <taxon>Mucoromycota</taxon>
        <taxon>Glomeromycotina</taxon>
        <taxon>Glomeromycetes</taxon>
        <taxon>Glomerales</taxon>
        <taxon>Glomeraceae</taxon>
        <taxon>Funneliformis</taxon>
    </lineage>
</organism>
<reference evidence="1" key="1">
    <citation type="submission" date="2021-06" db="EMBL/GenBank/DDBJ databases">
        <authorList>
            <person name="Kallberg Y."/>
            <person name="Tangrot J."/>
            <person name="Rosling A."/>
        </authorList>
    </citation>
    <scope>NUCLEOTIDE SEQUENCE</scope>
    <source>
        <strain evidence="1">87-6 pot B 2015</strain>
    </source>
</reference>
<accession>A0A9N9FE60</accession>